<feature type="compositionally biased region" description="Basic and acidic residues" evidence="3">
    <location>
        <begin position="285"/>
        <end position="305"/>
    </location>
</feature>
<dbReference type="Proteomes" id="UP000612282">
    <property type="component" value="Unassembled WGS sequence"/>
</dbReference>
<evidence type="ECO:0000313" key="5">
    <source>
        <dbReference type="EMBL" id="GID61980.1"/>
    </source>
</evidence>
<reference evidence="5 6" key="1">
    <citation type="submission" date="2021-01" db="EMBL/GenBank/DDBJ databases">
        <title>Whole genome shotgun sequence of Actinoplanes couchii NBRC 106145.</title>
        <authorList>
            <person name="Komaki H."/>
            <person name="Tamura T."/>
        </authorList>
    </citation>
    <scope>NUCLEOTIDE SEQUENCE [LARGE SCALE GENOMIC DNA]</scope>
    <source>
        <strain evidence="5 6">NBRC 106145</strain>
    </source>
</reference>
<feature type="domain" description="Alpha/beta hydrolase fold-3" evidence="4">
    <location>
        <begin position="82"/>
        <end position="278"/>
    </location>
</feature>
<comment type="similarity">
    <text evidence="1">Belongs to the 'GDXG' lipolytic enzyme family.</text>
</comment>
<sequence>MRQRFPAPATISEQAQAWLAVDGGELTYPAADDTEAWLAMAEQANRSTVRRFPISDIPVHTENIEGVTVYAAQPPETGGPLLLWMHPGGLLVGGGPACRVTTARTAASMGLLTWGVDYRMPPLHPYPAALDDALAVYRRVVHDRDPARVFVGGDSAGGNIAAALLLRARDAGLPMPAALVLNSPQADLTEEGDTFQTLAGVDNVLRSLQPVNALYAAGADVRHPYLSPVLGDLSGFPPTLLRSGTRDLFLSNTVRMHRTLRAAGVEADLHVFEAMPHGGFGGESPEDREAVAEQRRFLDKHGRRS</sequence>
<dbReference type="PANTHER" id="PTHR48081">
    <property type="entry name" value="AB HYDROLASE SUPERFAMILY PROTEIN C4A8.06C"/>
    <property type="match status" value="1"/>
</dbReference>
<evidence type="ECO:0000259" key="4">
    <source>
        <dbReference type="Pfam" id="PF07859"/>
    </source>
</evidence>
<dbReference type="RefSeq" id="WP_203810482.1">
    <property type="nucleotide sequence ID" value="NZ_BAAAQE010000039.1"/>
</dbReference>
<accession>A0ABQ3XU85</accession>
<protein>
    <recommendedName>
        <fullName evidence="4">Alpha/beta hydrolase fold-3 domain-containing protein</fullName>
    </recommendedName>
</protein>
<proteinExistence type="inferred from homology"/>
<keyword evidence="6" id="KW-1185">Reference proteome</keyword>
<evidence type="ECO:0000256" key="2">
    <source>
        <dbReference type="ARBA" id="ARBA00022801"/>
    </source>
</evidence>
<organism evidence="5 6">
    <name type="scientific">Actinoplanes couchii</name>
    <dbReference type="NCBI Taxonomy" id="403638"/>
    <lineage>
        <taxon>Bacteria</taxon>
        <taxon>Bacillati</taxon>
        <taxon>Actinomycetota</taxon>
        <taxon>Actinomycetes</taxon>
        <taxon>Micromonosporales</taxon>
        <taxon>Micromonosporaceae</taxon>
        <taxon>Actinoplanes</taxon>
    </lineage>
</organism>
<dbReference type="Gene3D" id="3.40.50.1820">
    <property type="entry name" value="alpha/beta hydrolase"/>
    <property type="match status" value="1"/>
</dbReference>
<evidence type="ECO:0000256" key="3">
    <source>
        <dbReference type="SAM" id="MobiDB-lite"/>
    </source>
</evidence>
<dbReference type="PANTHER" id="PTHR48081:SF30">
    <property type="entry name" value="ACETYL-HYDROLASE LIPR-RELATED"/>
    <property type="match status" value="1"/>
</dbReference>
<comment type="caution">
    <text evidence="5">The sequence shown here is derived from an EMBL/GenBank/DDBJ whole genome shotgun (WGS) entry which is preliminary data.</text>
</comment>
<dbReference type="InterPro" id="IPR029058">
    <property type="entry name" value="AB_hydrolase_fold"/>
</dbReference>
<dbReference type="InterPro" id="IPR013094">
    <property type="entry name" value="AB_hydrolase_3"/>
</dbReference>
<dbReference type="Pfam" id="PF07859">
    <property type="entry name" value="Abhydrolase_3"/>
    <property type="match status" value="1"/>
</dbReference>
<name>A0ABQ3XU85_9ACTN</name>
<dbReference type="SUPFAM" id="SSF53474">
    <property type="entry name" value="alpha/beta-Hydrolases"/>
    <property type="match status" value="1"/>
</dbReference>
<gene>
    <name evidence="5" type="ORF">Aco03nite_103840</name>
</gene>
<evidence type="ECO:0000256" key="1">
    <source>
        <dbReference type="ARBA" id="ARBA00010515"/>
    </source>
</evidence>
<dbReference type="EMBL" id="BOMG01000151">
    <property type="protein sequence ID" value="GID61980.1"/>
    <property type="molecule type" value="Genomic_DNA"/>
</dbReference>
<evidence type="ECO:0000313" key="6">
    <source>
        <dbReference type="Proteomes" id="UP000612282"/>
    </source>
</evidence>
<keyword evidence="2" id="KW-0378">Hydrolase</keyword>
<dbReference type="InterPro" id="IPR050300">
    <property type="entry name" value="GDXG_lipolytic_enzyme"/>
</dbReference>
<feature type="region of interest" description="Disordered" evidence="3">
    <location>
        <begin position="276"/>
        <end position="305"/>
    </location>
</feature>